<dbReference type="Proteomes" id="UP000283269">
    <property type="component" value="Unassembled WGS sequence"/>
</dbReference>
<gene>
    <name evidence="1" type="ORF">CVT25_015356</name>
</gene>
<name>A0A409WHF6_PSICY</name>
<reference evidence="1 2" key="1">
    <citation type="journal article" date="2018" name="Evol. Lett.">
        <title>Horizontal gene cluster transfer increased hallucinogenic mushroom diversity.</title>
        <authorList>
            <person name="Reynolds H.T."/>
            <person name="Vijayakumar V."/>
            <person name="Gluck-Thaler E."/>
            <person name="Korotkin H.B."/>
            <person name="Matheny P.B."/>
            <person name="Slot J.C."/>
        </authorList>
    </citation>
    <scope>NUCLEOTIDE SEQUENCE [LARGE SCALE GENOMIC DNA]</scope>
    <source>
        <strain evidence="1 2">2631</strain>
    </source>
</reference>
<dbReference type="AlphaFoldDB" id="A0A409WHF6"/>
<keyword evidence="2" id="KW-1185">Reference proteome</keyword>
<organism evidence="1 2">
    <name type="scientific">Psilocybe cyanescens</name>
    <dbReference type="NCBI Taxonomy" id="93625"/>
    <lineage>
        <taxon>Eukaryota</taxon>
        <taxon>Fungi</taxon>
        <taxon>Dikarya</taxon>
        <taxon>Basidiomycota</taxon>
        <taxon>Agaricomycotina</taxon>
        <taxon>Agaricomycetes</taxon>
        <taxon>Agaricomycetidae</taxon>
        <taxon>Agaricales</taxon>
        <taxon>Agaricineae</taxon>
        <taxon>Strophariaceae</taxon>
        <taxon>Psilocybe</taxon>
    </lineage>
</organism>
<dbReference type="EMBL" id="NHYD01003433">
    <property type="protein sequence ID" value="PPQ77860.1"/>
    <property type="molecule type" value="Genomic_DNA"/>
</dbReference>
<sequence>MSTYPYSIARSAGTDTTTNENNALLASILATDSMDEISTAEDFAAVERYIRNQGRVDGAGRTTCGVMFWVYPTGMRGPYHVGSLEQDPEEGDEQGGEVKTHGMLVTVERGAALSDALATIKLEHRLSGISHVHIKKA</sequence>
<dbReference type="OrthoDB" id="2789562at2759"/>
<evidence type="ECO:0000313" key="1">
    <source>
        <dbReference type="EMBL" id="PPQ77860.1"/>
    </source>
</evidence>
<dbReference type="InParanoid" id="A0A409WHF6"/>
<evidence type="ECO:0000313" key="2">
    <source>
        <dbReference type="Proteomes" id="UP000283269"/>
    </source>
</evidence>
<proteinExistence type="predicted"/>
<comment type="caution">
    <text evidence="1">The sequence shown here is derived from an EMBL/GenBank/DDBJ whole genome shotgun (WGS) entry which is preliminary data.</text>
</comment>
<protein>
    <submittedName>
        <fullName evidence="1">Uncharacterized protein</fullName>
    </submittedName>
</protein>
<accession>A0A409WHF6</accession>